<reference evidence="3" key="1">
    <citation type="journal article" date="2019" name="Int. J. Syst. Evol. Microbiol.">
        <title>The Global Catalogue of Microorganisms (GCM) 10K type strain sequencing project: providing services to taxonomists for standard genome sequencing and annotation.</title>
        <authorList>
            <consortium name="The Broad Institute Genomics Platform"/>
            <consortium name="The Broad Institute Genome Sequencing Center for Infectious Disease"/>
            <person name="Wu L."/>
            <person name="Ma J."/>
        </authorList>
    </citation>
    <scope>NUCLEOTIDE SEQUENCE [LARGE SCALE GENOMIC DNA]</scope>
    <source>
        <strain evidence="3">TBRC 1276</strain>
    </source>
</reference>
<sequence length="98" mass="10472">MVWFGVLGFPVTAANSVGFALFALLLLEGAGYWFVKLRQIATRTRSLRGAGAFVVARRGNVAVLVAGLLFIGWAVVTDPGGREAGRVWGSGCSQCWNR</sequence>
<proteinExistence type="predicted"/>
<accession>A0ABV8GT75</accession>
<feature type="transmembrane region" description="Helical" evidence="1">
    <location>
        <begin position="55"/>
        <end position="76"/>
    </location>
</feature>
<keyword evidence="1" id="KW-1133">Transmembrane helix</keyword>
<comment type="caution">
    <text evidence="2">The sequence shown here is derived from an EMBL/GenBank/DDBJ whole genome shotgun (WGS) entry which is preliminary data.</text>
</comment>
<feature type="transmembrane region" description="Helical" evidence="1">
    <location>
        <begin position="12"/>
        <end position="35"/>
    </location>
</feature>
<dbReference type="RefSeq" id="WP_379535697.1">
    <property type="nucleotide sequence ID" value="NZ_JBHSBI010000052.1"/>
</dbReference>
<keyword evidence="1" id="KW-0812">Transmembrane</keyword>
<evidence type="ECO:0000256" key="1">
    <source>
        <dbReference type="SAM" id="Phobius"/>
    </source>
</evidence>
<keyword evidence="3" id="KW-1185">Reference proteome</keyword>
<evidence type="ECO:0000313" key="3">
    <source>
        <dbReference type="Proteomes" id="UP001595851"/>
    </source>
</evidence>
<keyword evidence="1" id="KW-0472">Membrane</keyword>
<dbReference type="Proteomes" id="UP001595851">
    <property type="component" value="Unassembled WGS sequence"/>
</dbReference>
<gene>
    <name evidence="2" type="ORF">ACFOY2_52400</name>
</gene>
<dbReference type="EMBL" id="JBHSBI010000052">
    <property type="protein sequence ID" value="MFC4015895.1"/>
    <property type="molecule type" value="Genomic_DNA"/>
</dbReference>
<evidence type="ECO:0000313" key="2">
    <source>
        <dbReference type="EMBL" id="MFC4015895.1"/>
    </source>
</evidence>
<organism evidence="2 3">
    <name type="scientific">Nonomuraea purpurea</name>
    <dbReference type="NCBI Taxonomy" id="1849276"/>
    <lineage>
        <taxon>Bacteria</taxon>
        <taxon>Bacillati</taxon>
        <taxon>Actinomycetota</taxon>
        <taxon>Actinomycetes</taxon>
        <taxon>Streptosporangiales</taxon>
        <taxon>Streptosporangiaceae</taxon>
        <taxon>Nonomuraea</taxon>
    </lineage>
</organism>
<name>A0ABV8GT75_9ACTN</name>
<protein>
    <submittedName>
        <fullName evidence="2">Uncharacterized protein</fullName>
    </submittedName>
</protein>